<accession>C0CS50</accession>
<evidence type="ECO:0000256" key="1">
    <source>
        <dbReference type="SAM" id="Phobius"/>
    </source>
</evidence>
<proteinExistence type="predicted"/>
<keyword evidence="1" id="KW-0472">Membrane</keyword>
<keyword evidence="1" id="KW-0812">Transmembrane</keyword>
<dbReference type="GeneID" id="86823468"/>
<dbReference type="HOGENOM" id="CLU_1902615_0_0_9"/>
<feature type="transmembrane region" description="Helical" evidence="1">
    <location>
        <begin position="76"/>
        <end position="95"/>
    </location>
</feature>
<sequence>MRTTCIYCGKPLGKKPQIVLVGKDRKEKLLCCSVQCYNDTKRFIEWDRRYRLISYIVIAVCVGMNLFVIGNEVDRWWKYIPTVIIGICLSVWPLVFTHYHTYERYGITRTLKYVRLAGYVIIAAGIIFTVFGQ</sequence>
<name>C0CS50_BLAHS</name>
<dbReference type="PATRIC" id="fig|476272.21.peg.396"/>
<comment type="caution">
    <text evidence="2">The sequence shown here is derived from an EMBL/GenBank/DDBJ whole genome shotgun (WGS) entry which is preliminary data.</text>
</comment>
<feature type="transmembrane region" description="Helical" evidence="1">
    <location>
        <begin position="52"/>
        <end position="70"/>
    </location>
</feature>
<reference evidence="2 3" key="1">
    <citation type="submission" date="2009-01" db="EMBL/GenBank/DDBJ databases">
        <authorList>
            <person name="Fulton L."/>
            <person name="Clifton S."/>
            <person name="Fulton B."/>
            <person name="Xu J."/>
            <person name="Minx P."/>
            <person name="Pepin K.H."/>
            <person name="Johnson M."/>
            <person name="Bhonagiri V."/>
            <person name="Nash W.E."/>
            <person name="Mardis E.R."/>
            <person name="Wilson R.K."/>
        </authorList>
    </citation>
    <scope>NUCLEOTIDE SEQUENCE [LARGE SCALE GENOMIC DNA]</scope>
    <source>
        <strain evidence="3">DSM 10507 / JCM 14656 / S5a33</strain>
    </source>
</reference>
<gene>
    <name evidence="2" type="ORF">RUMHYD_03716</name>
</gene>
<dbReference type="Proteomes" id="UP000003100">
    <property type="component" value="Unassembled WGS sequence"/>
</dbReference>
<dbReference type="eggNOG" id="ENOG5032X45">
    <property type="taxonomic scope" value="Bacteria"/>
</dbReference>
<organism evidence="2 3">
    <name type="scientific">Blautia hydrogenotrophica (strain DSM 10507 / JCM 14656 / S5a33)</name>
    <name type="common">Ruminococcus hydrogenotrophicus</name>
    <dbReference type="NCBI Taxonomy" id="476272"/>
    <lineage>
        <taxon>Bacteria</taxon>
        <taxon>Bacillati</taxon>
        <taxon>Bacillota</taxon>
        <taxon>Clostridia</taxon>
        <taxon>Lachnospirales</taxon>
        <taxon>Lachnospiraceae</taxon>
        <taxon>Blautia</taxon>
    </lineage>
</organism>
<keyword evidence="1" id="KW-1133">Transmembrane helix</keyword>
<evidence type="ECO:0000313" key="3">
    <source>
        <dbReference type="Proteomes" id="UP000003100"/>
    </source>
</evidence>
<feature type="transmembrane region" description="Helical" evidence="1">
    <location>
        <begin position="116"/>
        <end position="132"/>
    </location>
</feature>
<dbReference type="RefSeq" id="WP_005952329.1">
    <property type="nucleotide sequence ID" value="NZ_CP136423.1"/>
</dbReference>
<reference evidence="2 3" key="2">
    <citation type="submission" date="2009-02" db="EMBL/GenBank/DDBJ databases">
        <title>Draft genome sequence of Blautia hydrogenotrophica DSM 10507 (Ruminococcus hydrogenotrophicus DSM 10507).</title>
        <authorList>
            <person name="Sudarsanam P."/>
            <person name="Ley R."/>
            <person name="Guruge J."/>
            <person name="Turnbaugh P.J."/>
            <person name="Mahowald M."/>
            <person name="Liep D."/>
            <person name="Gordon J."/>
        </authorList>
    </citation>
    <scope>NUCLEOTIDE SEQUENCE [LARGE SCALE GENOMIC DNA]</scope>
    <source>
        <strain evidence="3">DSM 10507 / JCM 14656 / S5a33</strain>
    </source>
</reference>
<dbReference type="EMBL" id="ACBZ01000197">
    <property type="protein sequence ID" value="EEG47423.1"/>
    <property type="molecule type" value="Genomic_DNA"/>
</dbReference>
<dbReference type="AlphaFoldDB" id="C0CS50"/>
<keyword evidence="3" id="KW-1185">Reference proteome</keyword>
<protein>
    <submittedName>
        <fullName evidence="2">Uncharacterized protein</fullName>
    </submittedName>
</protein>
<evidence type="ECO:0000313" key="2">
    <source>
        <dbReference type="EMBL" id="EEG47423.1"/>
    </source>
</evidence>